<gene>
    <name evidence="4" type="ORF">J2TS6_10010</name>
</gene>
<comment type="caution">
    <text evidence="4">The sequence shown here is derived from an EMBL/GenBank/DDBJ whole genome shotgun (WGS) entry which is preliminary data.</text>
</comment>
<accession>A0A920C8E9</accession>
<dbReference type="RefSeq" id="WP_160037498.1">
    <property type="nucleotide sequence ID" value="NZ_BORQ01000001.1"/>
</dbReference>
<evidence type="ECO:0000256" key="1">
    <source>
        <dbReference type="ARBA" id="ARBA00008416"/>
    </source>
</evidence>
<dbReference type="InterPro" id="IPR014710">
    <property type="entry name" value="RmlC-like_jellyroll"/>
</dbReference>
<dbReference type="AlphaFoldDB" id="A0A920C8E9"/>
<evidence type="ECO:0000313" key="4">
    <source>
        <dbReference type="EMBL" id="GIO29860.1"/>
    </source>
</evidence>
<protein>
    <recommendedName>
        <fullName evidence="3">Pirin N-terminal domain-containing protein</fullName>
    </recommendedName>
</protein>
<dbReference type="SUPFAM" id="SSF51182">
    <property type="entry name" value="RmlC-like cupins"/>
    <property type="match status" value="1"/>
</dbReference>
<dbReference type="InterPro" id="IPR011051">
    <property type="entry name" value="RmlC_Cupin_sf"/>
</dbReference>
<dbReference type="PANTHER" id="PTHR13903:SF8">
    <property type="entry name" value="PIRIN"/>
    <property type="match status" value="1"/>
</dbReference>
<evidence type="ECO:0000256" key="2">
    <source>
        <dbReference type="RuleBase" id="RU003457"/>
    </source>
</evidence>
<reference evidence="4" key="1">
    <citation type="submission" date="2021-03" db="EMBL/GenBank/DDBJ databases">
        <title>Antimicrobial resistance genes in bacteria isolated from Japanese honey, and their potential for conferring macrolide and lincosamide resistance in the American foulbrood pathogen Paenibacillus larvae.</title>
        <authorList>
            <person name="Okamoto M."/>
            <person name="Kumagai M."/>
            <person name="Kanamori H."/>
            <person name="Takamatsu D."/>
        </authorList>
    </citation>
    <scope>NUCLEOTIDE SEQUENCE</scope>
    <source>
        <strain evidence="4">J2TS6</strain>
    </source>
</reference>
<dbReference type="InterPro" id="IPR003829">
    <property type="entry name" value="Pirin_N_dom"/>
</dbReference>
<dbReference type="PANTHER" id="PTHR13903">
    <property type="entry name" value="PIRIN-RELATED"/>
    <property type="match status" value="1"/>
</dbReference>
<dbReference type="Pfam" id="PF02678">
    <property type="entry name" value="Pirin"/>
    <property type="match status" value="1"/>
</dbReference>
<dbReference type="Proteomes" id="UP000679779">
    <property type="component" value="Unassembled WGS sequence"/>
</dbReference>
<feature type="domain" description="Pirin N-terminal" evidence="3">
    <location>
        <begin position="56"/>
        <end position="118"/>
    </location>
</feature>
<organism evidence="4 5">
    <name type="scientific">Paenibacillus albilobatus</name>
    <dbReference type="NCBI Taxonomy" id="2716884"/>
    <lineage>
        <taxon>Bacteria</taxon>
        <taxon>Bacillati</taxon>
        <taxon>Bacillota</taxon>
        <taxon>Bacilli</taxon>
        <taxon>Bacillales</taxon>
        <taxon>Paenibacillaceae</taxon>
        <taxon>Paenibacillus</taxon>
    </lineage>
</organism>
<dbReference type="CDD" id="cd02247">
    <property type="entry name" value="cupin_pirin_C"/>
    <property type="match status" value="1"/>
</dbReference>
<comment type="similarity">
    <text evidence="1 2">Belongs to the pirin family.</text>
</comment>
<name>A0A920C8E9_9BACL</name>
<evidence type="ECO:0000259" key="3">
    <source>
        <dbReference type="Pfam" id="PF02678"/>
    </source>
</evidence>
<proteinExistence type="inferred from homology"/>
<dbReference type="EMBL" id="BORQ01000001">
    <property type="protein sequence ID" value="GIO29860.1"/>
    <property type="molecule type" value="Genomic_DNA"/>
</dbReference>
<dbReference type="Gene3D" id="2.60.120.10">
    <property type="entry name" value="Jelly Rolls"/>
    <property type="match status" value="1"/>
</dbReference>
<sequence>MRIRLYTPVMQGKGHFDGGRITEQKPIGFPGEGSVIHRIGPLYYWAWASTPEEGYIPPHPHYGFEILTYVLQGTSEHGDSLGTRSTIGEGGVQVIKAGSGVSHEERFLGPDMEGFQIWFEPDLKLEAKKQPAYEQYEADEFPVQAQNGSLVKQILGEGSPINLTAEARMWDVQLQPGHRYDHVLSKGRTLAALAVRGAGSWQEGEAHEEAFHERDFMLLTSEHEEQISLHAGDEPVRMMLIEVPERVSYGLLPKKY</sequence>
<dbReference type="InterPro" id="IPR012093">
    <property type="entry name" value="Pirin"/>
</dbReference>
<evidence type="ECO:0000313" key="5">
    <source>
        <dbReference type="Proteomes" id="UP000679779"/>
    </source>
</evidence>
<keyword evidence="5" id="KW-1185">Reference proteome</keyword>